<feature type="binding site" evidence="7">
    <location>
        <position position="110"/>
    </location>
    <ligand>
        <name>Mg(2+)</name>
        <dbReference type="ChEBI" id="CHEBI:18420"/>
    </ligand>
</feature>
<dbReference type="Proteomes" id="UP000240621">
    <property type="component" value="Unassembled WGS sequence"/>
</dbReference>
<dbReference type="NCBIfam" id="TIGR01670">
    <property type="entry name" value="KdsC-phosphatas"/>
    <property type="match status" value="1"/>
</dbReference>
<dbReference type="PANTHER" id="PTHR21485">
    <property type="entry name" value="HAD SUPERFAMILY MEMBERS CMAS AND KDSC"/>
    <property type="match status" value="1"/>
</dbReference>
<evidence type="ECO:0000313" key="11">
    <source>
        <dbReference type="Proteomes" id="UP000396862"/>
    </source>
</evidence>
<comment type="caution">
    <text evidence="9">The sequence shown here is derived from an EMBL/GenBank/DDBJ whole genome shotgun (WGS) entry which is preliminary data.</text>
</comment>
<dbReference type="PANTHER" id="PTHR21485:SF3">
    <property type="entry name" value="N-ACYLNEURAMINATE CYTIDYLYLTRANSFERASE"/>
    <property type="match status" value="1"/>
</dbReference>
<reference evidence="8 11" key="2">
    <citation type="submission" date="2019-10" db="EMBL/GenBank/DDBJ databases">
        <title>Prolixibacter strains distinguished by the presence of nitrate reductase genes were adept at nitrate-dependent anaerobic corrosion of metallic iron and carbon steel.</title>
        <authorList>
            <person name="Iino T."/>
            <person name="Shono N."/>
            <person name="Ito K."/>
            <person name="Nakamura R."/>
            <person name="Sueoka K."/>
            <person name="Harayama S."/>
            <person name="Ohkuma M."/>
        </authorList>
    </citation>
    <scope>NUCLEOTIDE SEQUENCE [LARGE SCALE GENOMIC DNA]</scope>
    <source>
        <strain evidence="8 11">MIC1-1</strain>
    </source>
</reference>
<keyword evidence="4 7" id="KW-0479">Metal-binding</keyword>
<keyword evidence="5 8" id="KW-0378">Hydrolase</keyword>
<dbReference type="InterPro" id="IPR050793">
    <property type="entry name" value="CMP-NeuNAc_synthase"/>
</dbReference>
<dbReference type="SUPFAM" id="SSF56784">
    <property type="entry name" value="HAD-like"/>
    <property type="match status" value="1"/>
</dbReference>
<evidence type="ECO:0000256" key="4">
    <source>
        <dbReference type="ARBA" id="ARBA00022723"/>
    </source>
</evidence>
<evidence type="ECO:0000256" key="1">
    <source>
        <dbReference type="ARBA" id="ARBA00001946"/>
    </source>
</evidence>
<dbReference type="GO" id="GO:0016788">
    <property type="term" value="F:hydrolase activity, acting on ester bonds"/>
    <property type="evidence" value="ECO:0007669"/>
    <property type="project" value="InterPro"/>
</dbReference>
<dbReference type="Pfam" id="PF08282">
    <property type="entry name" value="Hydrolase_3"/>
    <property type="match status" value="1"/>
</dbReference>
<organism evidence="9 10">
    <name type="scientific">Prolixibacter denitrificans</name>
    <dbReference type="NCBI Taxonomy" id="1541063"/>
    <lineage>
        <taxon>Bacteria</taxon>
        <taxon>Pseudomonadati</taxon>
        <taxon>Bacteroidota</taxon>
        <taxon>Bacteroidia</taxon>
        <taxon>Marinilabiliales</taxon>
        <taxon>Prolixibacteraceae</taxon>
        <taxon>Prolixibacter</taxon>
    </lineage>
</organism>
<dbReference type="EMBL" id="PYGC01000019">
    <property type="protein sequence ID" value="PSK80253.1"/>
    <property type="molecule type" value="Genomic_DNA"/>
</dbReference>
<dbReference type="RefSeq" id="WP_106543925.1">
    <property type="nucleotide sequence ID" value="NZ_BLAU01000001.1"/>
</dbReference>
<sequence length="176" mass="19758">MAFFKEELMNVKGFAFDVDGVLSRIIQPLTGEGDPVRTANIRDGFAMVHAIRTGYPLAIITGGNTTEVRKRYQKLGVTHLYMGSLDKITFFEDFLKKTGLKESEVMYMGDDLPDYLVMKRVGVPVCPNDAVTEIKSVSKYISDRNGGEGCVRDVIEQVLRAQGTWIDPEKLHWSSF</sequence>
<evidence type="ECO:0000313" key="10">
    <source>
        <dbReference type="Proteomes" id="UP000240621"/>
    </source>
</evidence>
<dbReference type="GO" id="GO:0046872">
    <property type="term" value="F:metal ion binding"/>
    <property type="evidence" value="ECO:0007669"/>
    <property type="project" value="UniProtKB-KW"/>
</dbReference>
<dbReference type="PIRSF" id="PIRSF006118">
    <property type="entry name" value="KDO8-P_Ptase"/>
    <property type="match status" value="1"/>
</dbReference>
<dbReference type="Gene3D" id="3.40.50.1000">
    <property type="entry name" value="HAD superfamily/HAD-like"/>
    <property type="match status" value="1"/>
</dbReference>
<feature type="binding site" evidence="7">
    <location>
        <position position="17"/>
    </location>
    <ligand>
        <name>Mg(2+)</name>
        <dbReference type="ChEBI" id="CHEBI:18420"/>
    </ligand>
</feature>
<evidence type="ECO:0000313" key="8">
    <source>
        <dbReference type="EMBL" id="GET23593.1"/>
    </source>
</evidence>
<gene>
    <name evidence="9" type="ORF">CLV93_1193</name>
    <name evidence="8" type="ORF">JCM18694_38390</name>
</gene>
<dbReference type="FunFam" id="3.40.50.1000:FF:000029">
    <property type="entry name" value="3-deoxy-D-manno-octulosonate 8-phosphate phosphatase KdsC"/>
    <property type="match status" value="1"/>
</dbReference>
<comment type="similarity">
    <text evidence="2">Belongs to the KdsC family.</text>
</comment>
<evidence type="ECO:0000256" key="7">
    <source>
        <dbReference type="PIRSR" id="PIRSR006118-2"/>
    </source>
</evidence>
<evidence type="ECO:0000313" key="9">
    <source>
        <dbReference type="EMBL" id="PSK80253.1"/>
    </source>
</evidence>
<proteinExistence type="inferred from homology"/>
<name>A0A2P8C5K4_9BACT</name>
<protein>
    <submittedName>
        <fullName evidence="9">3-deoxy-D-manno-octulosonate 8-phosphate phosphatase (KDO 8-P phosphatase)</fullName>
    </submittedName>
    <submittedName>
        <fullName evidence="8">Hydrolase</fullName>
    </submittedName>
</protein>
<dbReference type="SFLD" id="SFLDG01138">
    <property type="entry name" value="C1.6.2:_Deoxy-d-mannose-octulo"/>
    <property type="match status" value="1"/>
</dbReference>
<evidence type="ECO:0000256" key="5">
    <source>
        <dbReference type="ARBA" id="ARBA00022801"/>
    </source>
</evidence>
<feature type="binding site" evidence="7">
    <location>
        <position position="19"/>
    </location>
    <ligand>
        <name>substrate</name>
    </ligand>
</feature>
<dbReference type="OrthoDB" id="9805604at2"/>
<dbReference type="GO" id="GO:0008781">
    <property type="term" value="F:N-acylneuraminate cytidylyltransferase activity"/>
    <property type="evidence" value="ECO:0007669"/>
    <property type="project" value="TreeGrafter"/>
</dbReference>
<comment type="subunit">
    <text evidence="3">Homotetramer.</text>
</comment>
<dbReference type="SFLD" id="SFLDS00003">
    <property type="entry name" value="Haloacid_Dehalogenase"/>
    <property type="match status" value="1"/>
</dbReference>
<dbReference type="Proteomes" id="UP000396862">
    <property type="component" value="Unassembled WGS sequence"/>
</dbReference>
<evidence type="ECO:0000256" key="2">
    <source>
        <dbReference type="ARBA" id="ARBA00005893"/>
    </source>
</evidence>
<accession>A0A2P8C5K4</accession>
<dbReference type="InterPro" id="IPR036412">
    <property type="entry name" value="HAD-like_sf"/>
</dbReference>
<keyword evidence="11" id="KW-1185">Reference proteome</keyword>
<evidence type="ECO:0000256" key="3">
    <source>
        <dbReference type="ARBA" id="ARBA00011881"/>
    </source>
</evidence>
<keyword evidence="6 7" id="KW-0460">Magnesium</keyword>
<evidence type="ECO:0000256" key="6">
    <source>
        <dbReference type="ARBA" id="ARBA00022842"/>
    </source>
</evidence>
<dbReference type="SFLD" id="SFLDG01136">
    <property type="entry name" value="C1.6:_Phosphoserine_Phosphatas"/>
    <property type="match status" value="1"/>
</dbReference>
<dbReference type="EMBL" id="BLAU01000001">
    <property type="protein sequence ID" value="GET23593.1"/>
    <property type="molecule type" value="Genomic_DNA"/>
</dbReference>
<dbReference type="InterPro" id="IPR023214">
    <property type="entry name" value="HAD_sf"/>
</dbReference>
<dbReference type="AlphaFoldDB" id="A0A2P8C5K4"/>
<dbReference type="InterPro" id="IPR010023">
    <property type="entry name" value="KdsC_fam"/>
</dbReference>
<reference evidence="9 10" key="1">
    <citation type="submission" date="2018-03" db="EMBL/GenBank/DDBJ databases">
        <title>Genomic Encyclopedia of Archaeal and Bacterial Type Strains, Phase II (KMG-II): from individual species to whole genera.</title>
        <authorList>
            <person name="Goeker M."/>
        </authorList>
    </citation>
    <scope>NUCLEOTIDE SEQUENCE [LARGE SCALE GENOMIC DNA]</scope>
    <source>
        <strain evidence="9 10">DSM 27267</strain>
    </source>
</reference>
<comment type="cofactor">
    <cofactor evidence="1 7">
        <name>Mg(2+)</name>
        <dbReference type="ChEBI" id="CHEBI:18420"/>
    </cofactor>
</comment>